<evidence type="ECO:0000313" key="3">
    <source>
        <dbReference type="Proteomes" id="UP000662572"/>
    </source>
</evidence>
<feature type="compositionally biased region" description="Polar residues" evidence="1">
    <location>
        <begin position="10"/>
        <end position="20"/>
    </location>
</feature>
<feature type="region of interest" description="Disordered" evidence="1">
    <location>
        <begin position="1"/>
        <end position="34"/>
    </location>
</feature>
<reference evidence="2" key="1">
    <citation type="journal article" date="2014" name="Int. J. Syst. Evol. Microbiol.">
        <title>Complete genome sequence of Corynebacterium casei LMG S-19264T (=DSM 44701T), isolated from a smear-ripened cheese.</title>
        <authorList>
            <consortium name="US DOE Joint Genome Institute (JGI-PGF)"/>
            <person name="Walter F."/>
            <person name="Albersmeier A."/>
            <person name="Kalinowski J."/>
            <person name="Ruckert C."/>
        </authorList>
    </citation>
    <scope>NUCLEOTIDE SEQUENCE</scope>
    <source>
        <strain evidence="2">KCTC 32296</strain>
    </source>
</reference>
<keyword evidence="3" id="KW-1185">Reference proteome</keyword>
<dbReference type="Proteomes" id="UP000662572">
    <property type="component" value="Unassembled WGS sequence"/>
</dbReference>
<dbReference type="RefSeq" id="WP_189484546.1">
    <property type="nucleotide sequence ID" value="NZ_BMZB01000001.1"/>
</dbReference>
<organism evidence="2 3">
    <name type="scientific">Asticcacaulis endophyticus</name>
    <dbReference type="NCBI Taxonomy" id="1395890"/>
    <lineage>
        <taxon>Bacteria</taxon>
        <taxon>Pseudomonadati</taxon>
        <taxon>Pseudomonadota</taxon>
        <taxon>Alphaproteobacteria</taxon>
        <taxon>Caulobacterales</taxon>
        <taxon>Caulobacteraceae</taxon>
        <taxon>Asticcacaulis</taxon>
    </lineage>
</organism>
<comment type="caution">
    <text evidence="2">The sequence shown here is derived from an EMBL/GenBank/DDBJ whole genome shotgun (WGS) entry which is preliminary data.</text>
</comment>
<accession>A0A918ULX3</accession>
<proteinExistence type="predicted"/>
<name>A0A918ULX3_9CAUL</name>
<sequence>MPYSRDRDQFPSSMPTPQSQARRKHPITPGASDLDPYTKAVVVHVTGGGRASLTYIPTDNDDAQTVTVEVADGWVSDTSVRRVSALSVVGSGTATVWGLYN</sequence>
<evidence type="ECO:0000256" key="1">
    <source>
        <dbReference type="SAM" id="MobiDB-lite"/>
    </source>
</evidence>
<dbReference type="EMBL" id="BMZB01000001">
    <property type="protein sequence ID" value="GGZ21220.1"/>
    <property type="molecule type" value="Genomic_DNA"/>
</dbReference>
<protein>
    <submittedName>
        <fullName evidence="2">Uncharacterized protein</fullName>
    </submittedName>
</protein>
<gene>
    <name evidence="2" type="ORF">GCM10011273_02360</name>
</gene>
<dbReference type="AlphaFoldDB" id="A0A918ULX3"/>
<reference evidence="2" key="2">
    <citation type="submission" date="2020-09" db="EMBL/GenBank/DDBJ databases">
        <authorList>
            <person name="Sun Q."/>
            <person name="Kim S."/>
        </authorList>
    </citation>
    <scope>NUCLEOTIDE SEQUENCE</scope>
    <source>
        <strain evidence="2">KCTC 32296</strain>
    </source>
</reference>
<evidence type="ECO:0000313" key="2">
    <source>
        <dbReference type="EMBL" id="GGZ21220.1"/>
    </source>
</evidence>